<protein>
    <submittedName>
        <fullName evidence="2">GTPase-activating protein</fullName>
    </submittedName>
</protein>
<organism evidence="2 3">
    <name type="scientific">Lithospermum erythrorhizon</name>
    <name type="common">Purple gromwell</name>
    <name type="synonym">Lithospermum officinale var. erythrorhizon</name>
    <dbReference type="NCBI Taxonomy" id="34254"/>
    <lineage>
        <taxon>Eukaryota</taxon>
        <taxon>Viridiplantae</taxon>
        <taxon>Streptophyta</taxon>
        <taxon>Embryophyta</taxon>
        <taxon>Tracheophyta</taxon>
        <taxon>Spermatophyta</taxon>
        <taxon>Magnoliopsida</taxon>
        <taxon>eudicotyledons</taxon>
        <taxon>Gunneridae</taxon>
        <taxon>Pentapetalae</taxon>
        <taxon>asterids</taxon>
        <taxon>lamiids</taxon>
        <taxon>Boraginales</taxon>
        <taxon>Boraginaceae</taxon>
        <taxon>Boraginoideae</taxon>
        <taxon>Lithospermeae</taxon>
        <taxon>Lithospermum</taxon>
    </lineage>
</organism>
<evidence type="ECO:0000256" key="1">
    <source>
        <dbReference type="SAM" id="MobiDB-lite"/>
    </source>
</evidence>
<dbReference type="PANTHER" id="PTHR36748">
    <property type="entry name" value="MENTAL RETARDATION GTPASE ACTIVATING PROTEIN"/>
    <property type="match status" value="1"/>
</dbReference>
<dbReference type="EMBL" id="BAABME010015473">
    <property type="protein sequence ID" value="GAA0141365.1"/>
    <property type="molecule type" value="Genomic_DNA"/>
</dbReference>
<dbReference type="Proteomes" id="UP001454036">
    <property type="component" value="Unassembled WGS sequence"/>
</dbReference>
<dbReference type="PANTHER" id="PTHR36748:SF3">
    <property type="entry name" value="MENTAL RETARDATION GTPASE ACTIVATING PROTEIN"/>
    <property type="match status" value="1"/>
</dbReference>
<feature type="region of interest" description="Disordered" evidence="1">
    <location>
        <begin position="262"/>
        <end position="290"/>
    </location>
</feature>
<accession>A0AAV3NTK7</accession>
<feature type="compositionally biased region" description="Basic and acidic residues" evidence="1">
    <location>
        <begin position="16"/>
        <end position="25"/>
    </location>
</feature>
<feature type="region of interest" description="Disordered" evidence="1">
    <location>
        <begin position="201"/>
        <end position="237"/>
    </location>
</feature>
<proteinExistence type="predicted"/>
<evidence type="ECO:0000313" key="2">
    <source>
        <dbReference type="EMBL" id="GAA0141365.1"/>
    </source>
</evidence>
<reference evidence="2 3" key="1">
    <citation type="submission" date="2024-01" db="EMBL/GenBank/DDBJ databases">
        <title>The complete chloroplast genome sequence of Lithospermum erythrorhizon: insights into the phylogenetic relationship among Boraginaceae species and the maternal lineages of purple gromwells.</title>
        <authorList>
            <person name="Okada T."/>
            <person name="Watanabe K."/>
        </authorList>
    </citation>
    <scope>NUCLEOTIDE SEQUENCE [LARGE SCALE GENOMIC DNA]</scope>
</reference>
<feature type="compositionally biased region" description="Polar residues" evidence="1">
    <location>
        <begin position="206"/>
        <end position="222"/>
    </location>
</feature>
<keyword evidence="3" id="KW-1185">Reference proteome</keyword>
<feature type="compositionally biased region" description="Acidic residues" evidence="1">
    <location>
        <begin position="262"/>
        <end position="278"/>
    </location>
</feature>
<dbReference type="AlphaFoldDB" id="A0AAV3NTK7"/>
<evidence type="ECO:0000313" key="3">
    <source>
        <dbReference type="Proteomes" id="UP001454036"/>
    </source>
</evidence>
<sequence>MEPPMEQPSLVGHSQRRQENEPEFNLKEWSLKARISRESTRGSSRRYSASFIGTFREDEEAAKSFRSNFTISSTASSPGYTIRGDIDPSTYSFTTAIKALKAKNIYSWEQMSPDGRLPLNSKWSEAERYICNPLSGEVPLECLSAKTLSGRSFHHYSNRITMPAPFVQPLPPRHLQRKPPIATHENELKFPIQEEKIESMTRDDGIQSSPVNTDSSDNSPITPSIEERTIKHSGVESEDSLVSSEIIKFDAEIKQQVEIEELNEEEQEGKEQNEEDNDQNGSKEMISSGKQSAGGCFVAWKTLWIKRSHEHENVHKTRKKYVFLCHRNGCLKE</sequence>
<feature type="region of interest" description="Disordered" evidence="1">
    <location>
        <begin position="1"/>
        <end position="25"/>
    </location>
</feature>
<name>A0AAV3NTK7_LITER</name>
<gene>
    <name evidence="2" type="ORF">LIER_35380</name>
</gene>
<comment type="caution">
    <text evidence="2">The sequence shown here is derived from an EMBL/GenBank/DDBJ whole genome shotgun (WGS) entry which is preliminary data.</text>
</comment>
<feature type="compositionally biased region" description="Basic and acidic residues" evidence="1">
    <location>
        <begin position="225"/>
        <end position="235"/>
    </location>
</feature>